<name>A0A6P8ZA22_DROAB</name>
<accession>A0A6P8ZA22</accession>
<dbReference type="AlphaFoldDB" id="A0A6P8ZA22"/>
<dbReference type="RefSeq" id="XP_034113217.1">
    <property type="nucleotide sequence ID" value="XM_034257326.2"/>
</dbReference>
<dbReference type="GeneID" id="117573854"/>
<protein>
    <submittedName>
        <fullName evidence="3">Uncharacterized protein LOC117573854</fullName>
    </submittedName>
</protein>
<dbReference type="Proteomes" id="UP000515160">
    <property type="component" value="Chromosome 2R"/>
</dbReference>
<evidence type="ECO:0000313" key="3">
    <source>
        <dbReference type="RefSeq" id="XP_034113217.1"/>
    </source>
</evidence>
<evidence type="ECO:0000313" key="2">
    <source>
        <dbReference type="Proteomes" id="UP000515160"/>
    </source>
</evidence>
<feature type="chain" id="PRO_5028095207" evidence="1">
    <location>
        <begin position="24"/>
        <end position="121"/>
    </location>
</feature>
<feature type="signal peptide" evidence="1">
    <location>
        <begin position="1"/>
        <end position="23"/>
    </location>
</feature>
<proteinExistence type="predicted"/>
<keyword evidence="2" id="KW-1185">Reference proteome</keyword>
<reference evidence="3" key="1">
    <citation type="submission" date="2025-08" db="UniProtKB">
        <authorList>
            <consortium name="RefSeq"/>
        </authorList>
    </citation>
    <scope>IDENTIFICATION</scope>
    <source>
        <strain evidence="3">15112-1751.03</strain>
        <tissue evidence="3">Whole Adult</tissue>
    </source>
</reference>
<sequence>MVAIKLLFLTVFTLSNSLRGVIPKEPEPLRGAQYAAAENMLKTALKKVIDEDGPEFKLKIVYSVTNKEVSNLSVDTYNVDLFYEGTVRPCKVKIWTRPWTPWIVKGIKIVCDKNLQFEKDF</sequence>
<evidence type="ECO:0000256" key="1">
    <source>
        <dbReference type="SAM" id="SignalP"/>
    </source>
</evidence>
<organism evidence="2 3">
    <name type="scientific">Drosophila albomicans</name>
    <name type="common">Fruit fly</name>
    <dbReference type="NCBI Taxonomy" id="7291"/>
    <lineage>
        <taxon>Eukaryota</taxon>
        <taxon>Metazoa</taxon>
        <taxon>Ecdysozoa</taxon>
        <taxon>Arthropoda</taxon>
        <taxon>Hexapoda</taxon>
        <taxon>Insecta</taxon>
        <taxon>Pterygota</taxon>
        <taxon>Neoptera</taxon>
        <taxon>Endopterygota</taxon>
        <taxon>Diptera</taxon>
        <taxon>Brachycera</taxon>
        <taxon>Muscomorpha</taxon>
        <taxon>Ephydroidea</taxon>
        <taxon>Drosophilidae</taxon>
        <taxon>Drosophila</taxon>
    </lineage>
</organism>
<keyword evidence="1" id="KW-0732">Signal</keyword>
<gene>
    <name evidence="3" type="primary">LOC117573854</name>
</gene>